<keyword evidence="10" id="KW-0966">Cell projection</keyword>
<feature type="domain" description="Flagellar hook protein FlgE/F/G-like D1" evidence="9">
    <location>
        <begin position="82"/>
        <end position="156"/>
    </location>
</feature>
<comment type="subcellular location">
    <subcellularLocation>
        <location evidence="1 5">Bacterial flagellum basal body</location>
    </subcellularLocation>
</comment>
<dbReference type="Proteomes" id="UP000315995">
    <property type="component" value="Chromosome"/>
</dbReference>
<evidence type="ECO:0000259" key="6">
    <source>
        <dbReference type="Pfam" id="PF00460"/>
    </source>
</evidence>
<dbReference type="GO" id="GO:0009424">
    <property type="term" value="C:bacterial-type flagellum hook"/>
    <property type="evidence" value="ECO:0007669"/>
    <property type="project" value="TreeGrafter"/>
</dbReference>
<name>A0A4Y6PSM6_PERCE</name>
<gene>
    <name evidence="10" type="ORF">FIV42_11465</name>
</gene>
<dbReference type="Gene3D" id="2.60.98.20">
    <property type="entry name" value="Flagellar hook protein FlgE"/>
    <property type="match status" value="1"/>
</dbReference>
<sequence length="415" mass="43707">MSILKSMNIGVSGLRANGRSMSTIGDNIANVNTVGYKRSRTNFNDVLAATTMGVGDGVGVGGQQQHFEQGTLEMTGVSTDMAITGRGFFAVQGTVDGREGEFYTRAGQFMVNKDGLMVTTGGLKLQGYGVDSNGEINQASVGDLQVGGITAPPQATTEMEVGVNLDADEEVLTDPWDPANPSETSNYSTSVTMYDSLGNAIETEVYYRKTGPNSWEYHAMVDGGDVTGGTAGTPTEIGTGTLDFDTDGNLTTAMPVNVSFNPINATQPQDVTIDFTGTTQFAGDSTLRELDQDGFTSGELRDLEIAQDGTITGIFSNGERQTLGQVALVDFQAPEGLNRLGNNLWDESQMSGEPMIGTPGSGGRGGVAAGALEGSNVDLAHEFVKMIASQRGYQANARTVTTGDEMLQEAMNLKR</sequence>
<dbReference type="NCBIfam" id="TIGR03506">
    <property type="entry name" value="FlgEFG_subfam"/>
    <property type="match status" value="1"/>
</dbReference>
<dbReference type="RefSeq" id="WP_141197821.1">
    <property type="nucleotide sequence ID" value="NZ_CP041186.1"/>
</dbReference>
<dbReference type="AlphaFoldDB" id="A0A4Y6PSM6"/>
<dbReference type="GO" id="GO:0009425">
    <property type="term" value="C:bacterial-type flagellum basal body"/>
    <property type="evidence" value="ECO:0007669"/>
    <property type="project" value="UniProtKB-SubCell"/>
</dbReference>
<proteinExistence type="inferred from homology"/>
<evidence type="ECO:0000313" key="10">
    <source>
        <dbReference type="EMBL" id="QDG51336.1"/>
    </source>
</evidence>
<feature type="domain" description="Flagellar basal-body/hook protein C-terminal" evidence="7">
    <location>
        <begin position="369"/>
        <end position="413"/>
    </location>
</feature>
<dbReference type="Pfam" id="PF22692">
    <property type="entry name" value="LlgE_F_G_D1"/>
    <property type="match status" value="1"/>
</dbReference>
<dbReference type="InterPro" id="IPR053967">
    <property type="entry name" value="LlgE_F_G-like_D1"/>
</dbReference>
<dbReference type="PANTHER" id="PTHR30435:SF1">
    <property type="entry name" value="FLAGELLAR HOOK PROTEIN FLGE"/>
    <property type="match status" value="1"/>
</dbReference>
<dbReference type="InterPro" id="IPR011491">
    <property type="entry name" value="FlgE_D2"/>
</dbReference>
<evidence type="ECO:0000259" key="9">
    <source>
        <dbReference type="Pfam" id="PF22692"/>
    </source>
</evidence>
<keyword evidence="4 5" id="KW-0975">Bacterial flagellum</keyword>
<dbReference type="OrthoDB" id="9804559at2"/>
<evidence type="ECO:0000259" key="8">
    <source>
        <dbReference type="Pfam" id="PF07559"/>
    </source>
</evidence>
<comment type="function">
    <text evidence="5">A flexible structure which links the flagellar filament to the drive apparatus in the basal body.</text>
</comment>
<dbReference type="GO" id="GO:0005829">
    <property type="term" value="C:cytosol"/>
    <property type="evidence" value="ECO:0007669"/>
    <property type="project" value="TreeGrafter"/>
</dbReference>
<protein>
    <recommendedName>
        <fullName evidence="3 5">Flagellar hook protein FlgE</fullName>
    </recommendedName>
</protein>
<evidence type="ECO:0000256" key="1">
    <source>
        <dbReference type="ARBA" id="ARBA00004117"/>
    </source>
</evidence>
<dbReference type="Pfam" id="PF00460">
    <property type="entry name" value="Flg_bb_rod"/>
    <property type="match status" value="1"/>
</dbReference>
<keyword evidence="10" id="KW-0969">Cilium</keyword>
<dbReference type="SUPFAM" id="SSF117143">
    <property type="entry name" value="Flagellar hook protein flgE"/>
    <property type="match status" value="1"/>
</dbReference>
<dbReference type="InterPro" id="IPR037058">
    <property type="entry name" value="Falgellar_hook_FlgE_sf"/>
</dbReference>
<reference evidence="10 11" key="1">
    <citation type="submission" date="2019-06" db="EMBL/GenBank/DDBJ databases">
        <title>Persicimonas caeni gen. nov., sp. nov., a predatory bacterium isolated from solar saltern.</title>
        <authorList>
            <person name="Wang S."/>
        </authorList>
    </citation>
    <scope>NUCLEOTIDE SEQUENCE [LARGE SCALE GENOMIC DNA]</scope>
    <source>
        <strain evidence="10 11">YN101</strain>
    </source>
</reference>
<feature type="domain" description="Flagellar basal body rod protein N-terminal" evidence="6">
    <location>
        <begin position="7"/>
        <end position="37"/>
    </location>
</feature>
<evidence type="ECO:0000259" key="7">
    <source>
        <dbReference type="Pfam" id="PF06429"/>
    </source>
</evidence>
<evidence type="ECO:0000313" key="11">
    <source>
        <dbReference type="Proteomes" id="UP000315995"/>
    </source>
</evidence>
<comment type="similarity">
    <text evidence="2 5">Belongs to the flagella basal body rod proteins family.</text>
</comment>
<keyword evidence="10" id="KW-0282">Flagellum</keyword>
<evidence type="ECO:0000256" key="5">
    <source>
        <dbReference type="RuleBase" id="RU362116"/>
    </source>
</evidence>
<dbReference type="EMBL" id="CP041186">
    <property type="protein sequence ID" value="QDG51336.1"/>
    <property type="molecule type" value="Genomic_DNA"/>
</dbReference>
<evidence type="ECO:0000256" key="3">
    <source>
        <dbReference type="ARBA" id="ARBA00019015"/>
    </source>
</evidence>
<evidence type="ECO:0000256" key="2">
    <source>
        <dbReference type="ARBA" id="ARBA00009677"/>
    </source>
</evidence>
<dbReference type="Pfam" id="PF07559">
    <property type="entry name" value="FlgE_D2"/>
    <property type="match status" value="1"/>
</dbReference>
<accession>A0A5B8Y5M0</accession>
<dbReference type="InterPro" id="IPR037925">
    <property type="entry name" value="FlgE/F/G-like"/>
</dbReference>
<dbReference type="GO" id="GO:0071978">
    <property type="term" value="P:bacterial-type flagellum-dependent swarming motility"/>
    <property type="evidence" value="ECO:0007669"/>
    <property type="project" value="TreeGrafter"/>
</dbReference>
<feature type="domain" description="Flagellar hook protein FlgE D2" evidence="8">
    <location>
        <begin position="164"/>
        <end position="295"/>
    </location>
</feature>
<dbReference type="PANTHER" id="PTHR30435">
    <property type="entry name" value="FLAGELLAR PROTEIN"/>
    <property type="match status" value="1"/>
</dbReference>
<organism evidence="10 11">
    <name type="scientific">Persicimonas caeni</name>
    <dbReference type="NCBI Taxonomy" id="2292766"/>
    <lineage>
        <taxon>Bacteria</taxon>
        <taxon>Deltaproteobacteria</taxon>
        <taxon>Bradymonadales</taxon>
        <taxon>Bradymonadaceae</taxon>
        <taxon>Persicimonas</taxon>
    </lineage>
</organism>
<dbReference type="InterPro" id="IPR020013">
    <property type="entry name" value="Flagellar_FlgE/F/G"/>
</dbReference>
<dbReference type="InterPro" id="IPR001444">
    <property type="entry name" value="Flag_bb_rod_N"/>
</dbReference>
<accession>A0A4Y6PSM6</accession>
<dbReference type="InterPro" id="IPR010930">
    <property type="entry name" value="Flg_bb/hook_C_dom"/>
</dbReference>
<evidence type="ECO:0000256" key="4">
    <source>
        <dbReference type="ARBA" id="ARBA00023143"/>
    </source>
</evidence>
<keyword evidence="11" id="KW-1185">Reference proteome</keyword>
<dbReference type="Pfam" id="PF06429">
    <property type="entry name" value="Flg_bbr_C"/>
    <property type="match status" value="1"/>
</dbReference>